<sequence length="1414" mass="154635">MKSYKTILMLLVGIIYFNTGVSQNIMVDVNLNMKHAVDGVSDFGRERRMTIHATPQESDWRGHEDMLDYLINDLDVYFGRETGGATWKMQFVEEDPNKSGWANETQMIEHGGGLKQWYNSNDFISRHQYEAKSKGMIMGINDFSPMYSNLSWYPGFGKGADGWFVKDTDAAADWVANYLAHYFAQSDQDIGEPLPKYWEAYNEPDMNFMNTGFGMIVSSLEKNWEYHKRVAQEVRAKLGNKAPLIGGMTWGQLDLYKPDGLNRTDGQFWYDNSSEAAGLWYDNMLSGVGSGIPNPGIGNAVWPKAWDNTKDQWWQWDFMYQGFIDYAGADMDFYGVHMYDWPSADLARDKQHTRAGGHIEAFLDMFEWYDSTLFGDKKDIVLSEFGAVSGNYILSLPNGVRDWPFLKSFNQMQMQFLERPSHVVYSMPFAPTKAVWGASFSGNNVVRYQGATLMEPRGSWTGDPNTWTMNEPTEGWGWSKILSFFELWKGVDGTRIDTQSTDNDVQVDAYVLDDRAYLILNNTQDFSKTMNLNFHGEGENTVSNVEFRHLFKGDDGIPVLTITQMADAPSQVTLKPNSTIIYEYSYDSNITLDEESKESKYMCDPLAGNATNKRGTQLCHTPRQTSITATVNGVVKPATGEAIIRIGGFFDGPTDGTLADGSSGIKVKKLTVNGNEVIVDADNFVANTRGYGVGSWGGSWFGVVELECPVEYLVNGQNTVYFERWRNVQFTTAMIQVFDMTADPGRTDDTAVELTSISLGSDAESLMNGNTLGIVPVFTPENASNKGLIWTSSDTNVATVDENGVVTAVADSGVTVITATSQVSASIFDTKTITAIPYIESIVTSIEILEGNQITADQYVNTPLTLQLIPEPENAPEIEWTSSNDAVVEVLSTGKVVGKVIGGSAVITAKVKGTNISDNITVDVRIAGQESIFTRNLPDYMRPFTSGDVSVPITAMGDRTVVMELVKDGSILGSGSLNINALGDKTVTVPYILASEPTPGTGYEIRLTLKDGANVLDTETKGIEIIDHIRVSSLTIEDGVTVVQVGETITRMATVLPTGAFNTNIKWSSSNEGIAIVDENTGVLTGIAEGDVVIRATSNDMPTIFDEVTINVQEGEVIVPIESISIPSSINLFPGLNKTLTAILTPEYTTETDINWTSDNDIVTVDQNGVVNAGLTDGVATITATSATNSSVFATCTVNVSKTIYIEAETLVNTGGSSDGMVVNPGVGLNNNTSGDWADYTVNIPASGLYEIQFNIGTPSTTGIGVNVYVDGVLLNTTDLSGTGAWETYTTQPGSGVINIAEGAHNIRFESTGATTWQWNADWFSLTYTGILSVGKKNLSSISVYPNPTFGDLIIEGLSVSTTITIFSIQGTMIQQMEVTENRVNINLSDFQSGLYLVKVSRDGFSDLFKVVKK</sequence>
<dbReference type="SUPFAM" id="SSF49373">
    <property type="entry name" value="Invasin/intimin cell-adhesion fragments"/>
    <property type="match status" value="4"/>
</dbReference>
<keyword evidence="1" id="KW-0732">Signal</keyword>
<evidence type="ECO:0000313" key="5">
    <source>
        <dbReference type="Proteomes" id="UP000315145"/>
    </source>
</evidence>
<reference evidence="4 5" key="2">
    <citation type="submission" date="2019-07" db="EMBL/GenBank/DDBJ databases">
        <title>Algibacter marinivivus sp. nov., isolated from the surface of a marine red alga.</title>
        <authorList>
            <person name="Zhong X."/>
            <person name="Xu W."/>
            <person name="Zhang Y."/>
            <person name="Zhang Q."/>
            <person name="Du Z."/>
        </authorList>
    </citation>
    <scope>NUCLEOTIDE SEQUENCE [LARGE SCALE GENOMIC DNA]</scope>
    <source>
        <strain evidence="4 5">RU-4-M-4</strain>
    </source>
</reference>
<dbReference type="Gene3D" id="2.60.120.260">
    <property type="entry name" value="Galactose-binding domain-like"/>
    <property type="match status" value="1"/>
</dbReference>
<gene>
    <name evidence="3" type="ORF">F2B50_13530</name>
    <name evidence="4" type="ORF">FPF71_13530</name>
</gene>
<evidence type="ECO:0000313" key="6">
    <source>
        <dbReference type="Proteomes" id="UP000322315"/>
    </source>
</evidence>
<dbReference type="EMBL" id="VMBF01000008">
    <property type="protein sequence ID" value="TSJ74197.1"/>
    <property type="molecule type" value="Genomic_DNA"/>
</dbReference>
<dbReference type="InterPro" id="IPR026444">
    <property type="entry name" value="Secre_tail"/>
</dbReference>
<dbReference type="SMART" id="SM00635">
    <property type="entry name" value="BID_2"/>
    <property type="match status" value="4"/>
</dbReference>
<comment type="caution">
    <text evidence="3">The sequence shown here is derived from an EMBL/GenBank/DDBJ whole genome shotgun (WGS) entry which is preliminary data.</text>
</comment>
<dbReference type="InterPro" id="IPR005084">
    <property type="entry name" value="CBM6"/>
</dbReference>
<evidence type="ECO:0000313" key="3">
    <source>
        <dbReference type="EMBL" id="KAA5823709.1"/>
    </source>
</evidence>
<evidence type="ECO:0000256" key="1">
    <source>
        <dbReference type="ARBA" id="ARBA00022729"/>
    </source>
</evidence>
<dbReference type="RefSeq" id="WP_144117188.1">
    <property type="nucleotide sequence ID" value="NZ_JACHGE010000002.1"/>
</dbReference>
<dbReference type="PROSITE" id="PS51175">
    <property type="entry name" value="CBM6"/>
    <property type="match status" value="1"/>
</dbReference>
<dbReference type="InterPro" id="IPR003343">
    <property type="entry name" value="Big_2"/>
</dbReference>
<dbReference type="InterPro" id="IPR008964">
    <property type="entry name" value="Invasin/intimin_cell_adhesion"/>
</dbReference>
<evidence type="ECO:0000313" key="4">
    <source>
        <dbReference type="EMBL" id="TSJ74197.1"/>
    </source>
</evidence>
<reference evidence="3" key="3">
    <citation type="submission" date="2019-09" db="EMBL/GenBank/DDBJ databases">
        <authorList>
            <person name="Zhang D.-C."/>
        </authorList>
    </citation>
    <scope>NUCLEOTIDE SEQUENCE</scope>
    <source>
        <strain evidence="3">RU-4-M-4</strain>
    </source>
</reference>
<dbReference type="InterPro" id="IPR008979">
    <property type="entry name" value="Galactose-bd-like_sf"/>
</dbReference>
<dbReference type="SUPFAM" id="SSF49785">
    <property type="entry name" value="Galactose-binding domain-like"/>
    <property type="match status" value="1"/>
</dbReference>
<dbReference type="InterPro" id="IPR006584">
    <property type="entry name" value="Cellulose-bd_IV"/>
</dbReference>
<proteinExistence type="predicted"/>
<dbReference type="CDD" id="cd04079">
    <property type="entry name" value="CBM6_agarase-like"/>
    <property type="match status" value="1"/>
</dbReference>
<dbReference type="SUPFAM" id="SSF51445">
    <property type="entry name" value="(Trans)glycosidases"/>
    <property type="match status" value="1"/>
</dbReference>
<dbReference type="Gene3D" id="2.60.120.1200">
    <property type="match status" value="1"/>
</dbReference>
<feature type="domain" description="CBM6" evidence="2">
    <location>
        <begin position="1204"/>
        <end position="1327"/>
    </location>
</feature>
<organism evidence="3 6">
    <name type="scientific">Algibacter amylolyticus</name>
    <dbReference type="NCBI Taxonomy" id="1608400"/>
    <lineage>
        <taxon>Bacteria</taxon>
        <taxon>Pseudomonadati</taxon>
        <taxon>Bacteroidota</taxon>
        <taxon>Flavobacteriia</taxon>
        <taxon>Flavobacteriales</taxon>
        <taxon>Flavobacteriaceae</taxon>
        <taxon>Algibacter</taxon>
    </lineage>
</organism>
<dbReference type="Pfam" id="PF18962">
    <property type="entry name" value="Por_Secre_tail"/>
    <property type="match status" value="1"/>
</dbReference>
<dbReference type="PANTHER" id="PTHR23019:SF0">
    <property type="entry name" value="NUCLEAR PORE MEMBRANE GLYCOPROTEIN 210"/>
    <property type="match status" value="1"/>
</dbReference>
<dbReference type="SMART" id="SM00606">
    <property type="entry name" value="CBD_IV"/>
    <property type="match status" value="1"/>
</dbReference>
<dbReference type="Pfam" id="PF18206">
    <property type="entry name" value="Porphyrn_cat_1"/>
    <property type="match status" value="1"/>
</dbReference>
<dbReference type="Gene3D" id="3.20.20.80">
    <property type="entry name" value="Glycosidases"/>
    <property type="match status" value="1"/>
</dbReference>
<dbReference type="Proteomes" id="UP000322315">
    <property type="component" value="Unassembled WGS sequence"/>
</dbReference>
<dbReference type="InterPro" id="IPR017853">
    <property type="entry name" value="GH"/>
</dbReference>
<dbReference type="InterPro" id="IPR040527">
    <property type="entry name" value="Beta-sand_Porphyrn"/>
</dbReference>
<dbReference type="GO" id="GO:0030246">
    <property type="term" value="F:carbohydrate binding"/>
    <property type="evidence" value="ECO:0007669"/>
    <property type="project" value="InterPro"/>
</dbReference>
<evidence type="ECO:0000259" key="2">
    <source>
        <dbReference type="PROSITE" id="PS51175"/>
    </source>
</evidence>
<dbReference type="CDD" id="cd21510">
    <property type="entry name" value="agarase_cat"/>
    <property type="match status" value="1"/>
</dbReference>
<accession>A0A5M7B2R7</accession>
<dbReference type="NCBIfam" id="TIGR04183">
    <property type="entry name" value="Por_Secre_tail"/>
    <property type="match status" value="1"/>
</dbReference>
<dbReference type="Pfam" id="PF02368">
    <property type="entry name" value="Big_2"/>
    <property type="match status" value="3"/>
</dbReference>
<dbReference type="Proteomes" id="UP000315145">
    <property type="component" value="Unassembled WGS sequence"/>
</dbReference>
<dbReference type="PANTHER" id="PTHR23019">
    <property type="entry name" value="NUCLEAR PORE MEMBRANE GLYCOPROTEIN GP210-RELATED"/>
    <property type="match status" value="1"/>
</dbReference>
<reference evidence="3 6" key="1">
    <citation type="journal article" date="2015" name="Int. J. Syst. Evol. Microbiol.">
        <title>Algibacter amylolyticus sp. nov., isolated from intertidal sediment.</title>
        <authorList>
            <person name="Zhang D.C."/>
            <person name="Wu J."/>
            <person name="Neuner K."/>
            <person name="Yao J."/>
            <person name="Margesin R."/>
        </authorList>
    </citation>
    <scope>NUCLEOTIDE SEQUENCE [LARGE SCALE GENOMIC DNA]</scope>
    <source>
        <strain evidence="3 6">RU-4-M-4</strain>
    </source>
</reference>
<dbReference type="Gene3D" id="2.60.40.1080">
    <property type="match status" value="4"/>
</dbReference>
<dbReference type="InterPro" id="IPR045197">
    <property type="entry name" value="NUP210-like"/>
</dbReference>
<keyword evidence="5" id="KW-1185">Reference proteome</keyword>
<dbReference type="Pfam" id="PF03422">
    <property type="entry name" value="CBM_6"/>
    <property type="match status" value="1"/>
</dbReference>
<dbReference type="OrthoDB" id="974840at2"/>
<name>A0A5M7B2R7_9FLAO</name>
<dbReference type="EMBL" id="VWRS01000008">
    <property type="protein sequence ID" value="KAA5823709.1"/>
    <property type="molecule type" value="Genomic_DNA"/>
</dbReference>
<protein>
    <submittedName>
        <fullName evidence="3">Carbohydrate-binding protein</fullName>
    </submittedName>
</protein>